<gene>
    <name evidence="7" type="ORF">BN980_GECA12s00659g</name>
</gene>
<evidence type="ECO:0000256" key="1">
    <source>
        <dbReference type="ARBA" id="ARBA00022690"/>
    </source>
</evidence>
<proteinExistence type="inferred from homology"/>
<evidence type="ECO:0000256" key="4">
    <source>
        <dbReference type="ARBA" id="ARBA00054668"/>
    </source>
</evidence>
<reference evidence="7" key="1">
    <citation type="submission" date="2014-03" db="EMBL/GenBank/DDBJ databases">
        <authorList>
            <person name="Casaregola S."/>
        </authorList>
    </citation>
    <scope>NUCLEOTIDE SEQUENCE [LARGE SCALE GENOMIC DNA]</scope>
    <source>
        <strain evidence="7">CLIB 918</strain>
    </source>
</reference>
<dbReference type="PANTHER" id="PTHR28288">
    <property type="entry name" value="PROTEASE B INHIBITOR 2"/>
    <property type="match status" value="1"/>
</dbReference>
<dbReference type="InterPro" id="IPR052471">
    <property type="entry name" value="PBI_I9"/>
</dbReference>
<organism evidence="7 8">
    <name type="scientific">Geotrichum candidum</name>
    <name type="common">Oospora lactis</name>
    <name type="synonym">Dipodascus geotrichum</name>
    <dbReference type="NCBI Taxonomy" id="1173061"/>
    <lineage>
        <taxon>Eukaryota</taxon>
        <taxon>Fungi</taxon>
        <taxon>Dikarya</taxon>
        <taxon>Ascomycota</taxon>
        <taxon>Saccharomycotina</taxon>
        <taxon>Dipodascomycetes</taxon>
        <taxon>Dipodascales</taxon>
        <taxon>Dipodascaceae</taxon>
        <taxon>Geotrichum</taxon>
    </lineage>
</organism>
<dbReference type="FunFam" id="3.30.70.80:FF:000005">
    <property type="entry name" value="Proteinase inhibitor I2B"/>
    <property type="match status" value="1"/>
</dbReference>
<dbReference type="Pfam" id="PF05922">
    <property type="entry name" value="Inhibitor_I9"/>
    <property type="match status" value="1"/>
</dbReference>
<dbReference type="PANTHER" id="PTHR28288:SF2">
    <property type="entry name" value="PROTEASE B INHIBITOR 2"/>
    <property type="match status" value="1"/>
</dbReference>
<dbReference type="STRING" id="1173061.A0A0J9XDS5"/>
<keyword evidence="2" id="KW-0722">Serine protease inhibitor</keyword>
<comment type="caution">
    <text evidence="7">The sequence shown here is derived from an EMBL/GenBank/DDBJ whole genome shotgun (WGS) entry which is preliminary data.</text>
</comment>
<comment type="subunit">
    <text evidence="5">Part of the heterodimeric LMA1 complex together with the thioredoxin II/TRX2. LMA1 binds to the ATPase SEC18.</text>
</comment>
<accession>A0A0J9XDS5</accession>
<protein>
    <submittedName>
        <fullName evidence="7">Similar to Saccharomyces cerevisiae YNL015W PBI2 Cytosolic inhibitor of vacuolar proteinase B (PRB1),required for efficient vacuole inheritance</fullName>
    </submittedName>
</protein>
<evidence type="ECO:0000259" key="6">
    <source>
        <dbReference type="Pfam" id="PF05922"/>
    </source>
</evidence>
<evidence type="ECO:0000256" key="3">
    <source>
        <dbReference type="ARBA" id="ARBA00038069"/>
    </source>
</evidence>
<evidence type="ECO:0000313" key="7">
    <source>
        <dbReference type="EMBL" id="CDO55672.1"/>
    </source>
</evidence>
<dbReference type="OrthoDB" id="5518345at2759"/>
<evidence type="ECO:0000256" key="2">
    <source>
        <dbReference type="ARBA" id="ARBA00022900"/>
    </source>
</evidence>
<dbReference type="AlphaFoldDB" id="A0A0J9XDS5"/>
<dbReference type="InterPro" id="IPR037045">
    <property type="entry name" value="S8pro/Inhibitor_I9_sf"/>
</dbReference>
<dbReference type="Proteomes" id="UP000242525">
    <property type="component" value="Unassembled WGS sequence"/>
</dbReference>
<dbReference type="InterPro" id="IPR010259">
    <property type="entry name" value="S8pro/Inhibitor_I9"/>
</dbReference>
<evidence type="ECO:0000256" key="5">
    <source>
        <dbReference type="ARBA" id="ARBA00062658"/>
    </source>
</evidence>
<name>A0A0J9XDS5_GEOCN</name>
<dbReference type="GO" id="GO:0042144">
    <property type="term" value="P:vacuole fusion, non-autophagic"/>
    <property type="evidence" value="ECO:0007669"/>
    <property type="project" value="TreeGrafter"/>
</dbReference>
<dbReference type="Gene3D" id="3.30.70.80">
    <property type="entry name" value="Peptidase S8 propeptide/proteinase inhibitor I9"/>
    <property type="match status" value="1"/>
</dbReference>
<dbReference type="GO" id="GO:0004867">
    <property type="term" value="F:serine-type endopeptidase inhibitor activity"/>
    <property type="evidence" value="ECO:0007669"/>
    <property type="project" value="UniProtKB-KW"/>
</dbReference>
<comment type="function">
    <text evidence="4">Cytosolic inhibitor of vacuolar proteinase B (yscB), probably regulating protease B activity during limited proteolysis. PBI2 is a component of the LMA1 complex, which is involved in the facilitation of vesicle fusion such as homotypic vacuole and ER-derived COPII vesicle fusion with the Golgi.</text>
</comment>
<feature type="domain" description="Inhibitor I9" evidence="6">
    <location>
        <begin position="3"/>
        <end position="70"/>
    </location>
</feature>
<dbReference type="SUPFAM" id="SSF54897">
    <property type="entry name" value="Protease propeptides/inhibitors"/>
    <property type="match status" value="1"/>
</dbReference>
<dbReference type="EMBL" id="CCBN010000012">
    <property type="protein sequence ID" value="CDO55672.1"/>
    <property type="molecule type" value="Genomic_DNA"/>
</dbReference>
<keyword evidence="1" id="KW-0646">Protease inhibitor</keyword>
<sequence length="71" mass="7664">MSSYIVRFKEGTTDDAFQKAKDEITSAGGSIGHEYTLFKGFVATLPEVSAANLKNHPDVDGIEKDSVVTTQ</sequence>
<evidence type="ECO:0000313" key="8">
    <source>
        <dbReference type="Proteomes" id="UP000242525"/>
    </source>
</evidence>
<keyword evidence="8" id="KW-1185">Reference proteome</keyword>
<comment type="similarity">
    <text evidence="3">Belongs to the protease inhibitor I9 family.</text>
</comment>